<dbReference type="InterPro" id="IPR001374">
    <property type="entry name" value="R3H_dom"/>
</dbReference>
<name>A0A0R2RI64_9BACT</name>
<dbReference type="GO" id="GO:0003723">
    <property type="term" value="F:RNA binding"/>
    <property type="evidence" value="ECO:0007669"/>
    <property type="project" value="InterPro"/>
</dbReference>
<feature type="region of interest" description="Disordered" evidence="1">
    <location>
        <begin position="129"/>
        <end position="157"/>
    </location>
</feature>
<proteinExistence type="predicted"/>
<dbReference type="Gene3D" id="3.30.1370.50">
    <property type="entry name" value="R3H-like domain"/>
    <property type="match status" value="1"/>
</dbReference>
<dbReference type="PANTHER" id="PTHR35800:SF1">
    <property type="entry name" value="RNA-BINDING PROTEIN KHPB"/>
    <property type="match status" value="1"/>
</dbReference>
<dbReference type="PANTHER" id="PTHR35800">
    <property type="entry name" value="PROTEIN JAG"/>
    <property type="match status" value="1"/>
</dbReference>
<dbReference type="SUPFAM" id="SSF82708">
    <property type="entry name" value="R3H domain"/>
    <property type="match status" value="1"/>
</dbReference>
<evidence type="ECO:0000313" key="4">
    <source>
        <dbReference type="Proteomes" id="UP000051269"/>
    </source>
</evidence>
<reference evidence="3 4" key="1">
    <citation type="submission" date="2015-10" db="EMBL/GenBank/DDBJ databases">
        <title>Metagenome-Assembled Genomes uncover a global brackish microbiome.</title>
        <authorList>
            <person name="Hugerth L.W."/>
            <person name="Larsson J."/>
            <person name="Alneberg J."/>
            <person name="Lindh M.V."/>
            <person name="Legrand C."/>
            <person name="Pinhassi J."/>
            <person name="Andersson A.F."/>
        </authorList>
    </citation>
    <scope>NUCLEOTIDE SEQUENCE [LARGE SCALE GENOMIC DNA]</scope>
    <source>
        <strain evidence="3">BACL18 MAG-120507-bin52</strain>
    </source>
</reference>
<protein>
    <recommendedName>
        <fullName evidence="2">R3H domain-containing protein</fullName>
    </recommendedName>
</protein>
<dbReference type="InterPro" id="IPR038008">
    <property type="entry name" value="Jag_KH"/>
</dbReference>
<dbReference type="EMBL" id="LIBO01000096">
    <property type="protein sequence ID" value="KRO62316.1"/>
    <property type="molecule type" value="Genomic_DNA"/>
</dbReference>
<dbReference type="PROSITE" id="PS51061">
    <property type="entry name" value="R3H"/>
    <property type="match status" value="1"/>
</dbReference>
<dbReference type="AlphaFoldDB" id="A0A0R2RI64"/>
<feature type="domain" description="R3H" evidence="2">
    <location>
        <begin position="86"/>
        <end position="153"/>
    </location>
</feature>
<organism evidence="3 4">
    <name type="scientific">Verrucomicrobia subdivision 6 bacterium BACL9 MAG-120507-bin52</name>
    <dbReference type="NCBI Taxonomy" id="1655590"/>
    <lineage>
        <taxon>Bacteria</taxon>
        <taxon>Pseudomonadati</taxon>
        <taxon>Verrucomicrobiota</taxon>
        <taxon>Verrucomicrobiia</taxon>
        <taxon>Verrucomicrobiales</taxon>
        <taxon>Verrucomicrobia subdivision 6</taxon>
    </lineage>
</organism>
<accession>A0A0R2RI64</accession>
<dbReference type="Proteomes" id="UP000051269">
    <property type="component" value="Unassembled WGS sequence"/>
</dbReference>
<evidence type="ECO:0000313" key="3">
    <source>
        <dbReference type="EMBL" id="KRO62316.1"/>
    </source>
</evidence>
<comment type="caution">
    <text evidence="3">The sequence shown here is derived from an EMBL/GenBank/DDBJ whole genome shotgun (WGS) entry which is preliminary data.</text>
</comment>
<dbReference type="CDD" id="cd02414">
    <property type="entry name" value="KH-II_Jag"/>
    <property type="match status" value="1"/>
</dbReference>
<feature type="compositionally biased region" description="Basic residues" evidence="1">
    <location>
        <begin position="143"/>
        <end position="157"/>
    </location>
</feature>
<dbReference type="Pfam" id="PF01424">
    <property type="entry name" value="R3H"/>
    <property type="match status" value="1"/>
</dbReference>
<evidence type="ECO:0000256" key="1">
    <source>
        <dbReference type="SAM" id="MobiDB-lite"/>
    </source>
</evidence>
<dbReference type="InterPro" id="IPR036867">
    <property type="entry name" value="R3H_dom_sf"/>
</dbReference>
<dbReference type="InterPro" id="IPR039247">
    <property type="entry name" value="KhpB"/>
</dbReference>
<gene>
    <name evidence="3" type="ORF">ABR82_03420</name>
</gene>
<evidence type="ECO:0000259" key="2">
    <source>
        <dbReference type="PROSITE" id="PS51061"/>
    </source>
</evidence>
<dbReference type="InterPro" id="IPR015946">
    <property type="entry name" value="KH_dom-like_a/b"/>
</dbReference>
<sequence>MSVGTSPQGARELLENMLGHLGFSFTLEEEMRGEDAVLHVRMQNPSRLIGRDGETVDDLQFLLNRMLARADEPSGRVIVDVENYRKEQEAGLLEQIREMVDRVRTSGETVELPPMNAYERRIIHQAFRDDPQVETVSPESPSRLKRIRVRPRRPKAT</sequence>
<dbReference type="SMART" id="SM00393">
    <property type="entry name" value="R3H"/>
    <property type="match status" value="1"/>
</dbReference>
<dbReference type="Gene3D" id="3.30.300.20">
    <property type="match status" value="1"/>
</dbReference>